<feature type="transmembrane region" description="Helical" evidence="9">
    <location>
        <begin position="48"/>
        <end position="69"/>
    </location>
</feature>
<evidence type="ECO:0000256" key="9">
    <source>
        <dbReference type="HAMAP-Rule" id="MF_00024"/>
    </source>
</evidence>
<dbReference type="GO" id="GO:0048472">
    <property type="term" value="F:threonine-phosphate decarboxylase activity"/>
    <property type="evidence" value="ECO:0007669"/>
    <property type="project" value="InterPro"/>
</dbReference>
<dbReference type="PANTHER" id="PTHR34308">
    <property type="entry name" value="COBALAMIN BIOSYNTHESIS PROTEIN CBIB"/>
    <property type="match status" value="1"/>
</dbReference>
<comment type="similarity">
    <text evidence="3 9">Belongs to the CobD/CbiB family.</text>
</comment>
<dbReference type="GO" id="GO:0009236">
    <property type="term" value="P:cobalamin biosynthetic process"/>
    <property type="evidence" value="ECO:0007669"/>
    <property type="project" value="UniProtKB-UniRule"/>
</dbReference>
<evidence type="ECO:0000256" key="7">
    <source>
        <dbReference type="ARBA" id="ARBA00022989"/>
    </source>
</evidence>
<comment type="subcellular location">
    <subcellularLocation>
        <location evidence="1 9">Cell membrane</location>
        <topology evidence="1 9">Multi-pass membrane protein</topology>
    </subcellularLocation>
</comment>
<evidence type="ECO:0000256" key="5">
    <source>
        <dbReference type="ARBA" id="ARBA00022573"/>
    </source>
</evidence>
<comment type="caution">
    <text evidence="9">Lacks conserved residue(s) required for the propagation of feature annotation.</text>
</comment>
<evidence type="ECO:0000256" key="2">
    <source>
        <dbReference type="ARBA" id="ARBA00004953"/>
    </source>
</evidence>
<keyword evidence="5 9" id="KW-0169">Cobalamin biosynthesis</keyword>
<dbReference type="Proteomes" id="UP000031843">
    <property type="component" value="Chromosome main"/>
</dbReference>
<dbReference type="NCBIfam" id="NF005792">
    <property type="entry name" value="PRK07630.1"/>
    <property type="match status" value="1"/>
</dbReference>
<evidence type="ECO:0000256" key="4">
    <source>
        <dbReference type="ARBA" id="ARBA00022475"/>
    </source>
</evidence>
<evidence type="ECO:0000256" key="6">
    <source>
        <dbReference type="ARBA" id="ARBA00022692"/>
    </source>
</evidence>
<dbReference type="AlphaFoldDB" id="A0A0C4Y4S0"/>
<sequence>MTFVSVLLALIAEQFRALGRNNPIYDIVRVLAERAEHAFDTGRPRDTALAWFTVVLPLTLTAMVVHYLLASISVALTLAWNVLLLYLTLGFRQFSHFFTDIHEALNRDDLPRARALLHQWTGLETIEMPVTEIVRHTLEAAIVAVHRHVFGVFFWFLVPIGPGGVVLYRIAEYLARHWNIPSTDRSPALGRFAARAFYLLDWIPSRLTSVGFAIVGNFEDAVYAWRNHARKWNDAVNGILLASGGGALGVRLGVPLAEESTAVVLRTSLAGPAVDYAPGMEDDSEPEAVAPEFGVEPNVRTLQSAIGLVWRAVVLWMLLLAMLSLALWVG</sequence>
<gene>
    <name evidence="9" type="primary">cobD</name>
    <name evidence="10" type="ORF">RR42_m3006</name>
</gene>
<dbReference type="GO" id="GO:0005886">
    <property type="term" value="C:plasma membrane"/>
    <property type="evidence" value="ECO:0007669"/>
    <property type="project" value="UniProtKB-SubCell"/>
</dbReference>
<keyword evidence="8 9" id="KW-0472">Membrane</keyword>
<comment type="function">
    <text evidence="9">Converts cobyric acid to cobinamide by the addition of aminopropanol on the F carboxylic group.</text>
</comment>
<feature type="transmembrane region" description="Helical" evidence="9">
    <location>
        <begin position="152"/>
        <end position="171"/>
    </location>
</feature>
<dbReference type="STRING" id="68895.RR42_m3006"/>
<comment type="pathway">
    <text evidence="2 9">Cofactor biosynthesis; adenosylcobalamin biosynthesis.</text>
</comment>
<keyword evidence="10" id="KW-0436">Ligase</keyword>
<dbReference type="Pfam" id="PF03186">
    <property type="entry name" value="CobD_Cbib"/>
    <property type="match status" value="1"/>
</dbReference>
<dbReference type="UniPathway" id="UPA00148"/>
<evidence type="ECO:0000313" key="11">
    <source>
        <dbReference type="Proteomes" id="UP000031843"/>
    </source>
</evidence>
<dbReference type="HAMAP" id="MF_00024">
    <property type="entry name" value="CobD_CbiB"/>
    <property type="match status" value="1"/>
</dbReference>
<evidence type="ECO:0000313" key="10">
    <source>
        <dbReference type="EMBL" id="AJG20377.1"/>
    </source>
</evidence>
<protein>
    <recommendedName>
        <fullName evidence="9">Cobalamin biosynthesis protein CobD</fullName>
    </recommendedName>
</protein>
<dbReference type="EMBL" id="CP010536">
    <property type="protein sequence ID" value="AJG20377.1"/>
    <property type="molecule type" value="Genomic_DNA"/>
</dbReference>
<accession>A0A0C4Y4S0</accession>
<dbReference type="InterPro" id="IPR004485">
    <property type="entry name" value="Cobalamin_biosynth_CobD/CbiB"/>
</dbReference>
<dbReference type="GO" id="GO:0016874">
    <property type="term" value="F:ligase activity"/>
    <property type="evidence" value="ECO:0007669"/>
    <property type="project" value="UniProtKB-KW"/>
</dbReference>
<keyword evidence="4 9" id="KW-1003">Cell membrane</keyword>
<keyword evidence="6 9" id="KW-0812">Transmembrane</keyword>
<dbReference type="RefSeq" id="WP_043348206.1">
    <property type="nucleotide sequence ID" value="NZ_CP010536.1"/>
</dbReference>
<keyword evidence="7 9" id="KW-1133">Transmembrane helix</keyword>
<proteinExistence type="inferred from homology"/>
<evidence type="ECO:0000256" key="8">
    <source>
        <dbReference type="ARBA" id="ARBA00023136"/>
    </source>
</evidence>
<dbReference type="PANTHER" id="PTHR34308:SF1">
    <property type="entry name" value="COBALAMIN BIOSYNTHESIS PROTEIN CBIB"/>
    <property type="match status" value="1"/>
</dbReference>
<dbReference type="OrthoDB" id="8533534at2"/>
<feature type="transmembrane region" description="Helical" evidence="9">
    <location>
        <begin position="308"/>
        <end position="329"/>
    </location>
</feature>
<evidence type="ECO:0000256" key="1">
    <source>
        <dbReference type="ARBA" id="ARBA00004651"/>
    </source>
</evidence>
<feature type="transmembrane region" description="Helical" evidence="9">
    <location>
        <begin position="74"/>
        <end position="91"/>
    </location>
</feature>
<organism evidence="10 11">
    <name type="scientific">Cupriavidus basilensis</name>
    <dbReference type="NCBI Taxonomy" id="68895"/>
    <lineage>
        <taxon>Bacteria</taxon>
        <taxon>Pseudomonadati</taxon>
        <taxon>Pseudomonadota</taxon>
        <taxon>Betaproteobacteria</taxon>
        <taxon>Burkholderiales</taxon>
        <taxon>Burkholderiaceae</taxon>
        <taxon>Cupriavidus</taxon>
    </lineage>
</organism>
<reference evidence="10 11" key="1">
    <citation type="journal article" date="2015" name="Genome Announc.">
        <title>Complete Genome Sequence of Cupriavidus basilensis 4G11, Isolated from the Oak Ridge Field Research Center Site.</title>
        <authorList>
            <person name="Ray J."/>
            <person name="Waters R.J."/>
            <person name="Skerker J.M."/>
            <person name="Kuehl J.V."/>
            <person name="Price M.N."/>
            <person name="Huang J."/>
            <person name="Chakraborty R."/>
            <person name="Arkin A.P."/>
            <person name="Deutschbauer A."/>
        </authorList>
    </citation>
    <scope>NUCLEOTIDE SEQUENCE [LARGE SCALE GENOMIC DNA]</scope>
    <source>
        <strain evidence="10">4G11</strain>
    </source>
</reference>
<name>A0A0C4Y4S0_9BURK</name>
<dbReference type="GO" id="GO:0015420">
    <property type="term" value="F:ABC-type vitamin B12 transporter activity"/>
    <property type="evidence" value="ECO:0007669"/>
    <property type="project" value="UniProtKB-UniRule"/>
</dbReference>
<dbReference type="KEGG" id="cbw:RR42_m3006"/>
<evidence type="ECO:0000256" key="3">
    <source>
        <dbReference type="ARBA" id="ARBA00006263"/>
    </source>
</evidence>
<keyword evidence="11" id="KW-1185">Reference proteome</keyword>